<evidence type="ECO:0000259" key="9">
    <source>
        <dbReference type="Pfam" id="PF01656"/>
    </source>
</evidence>
<evidence type="ECO:0000259" key="10">
    <source>
        <dbReference type="Pfam" id="PF07685"/>
    </source>
</evidence>
<dbReference type="AlphaFoldDB" id="A0A0A2F4U9"/>
<evidence type="ECO:0000256" key="4">
    <source>
        <dbReference type="ARBA" id="ARBA00022741"/>
    </source>
</evidence>
<sequence>MSVPIKRSHLLISAASSGGGKTTFTLGLLRLLRRRGLNVQPFKCGPDYIDPKYHRLACGTETVNLDVFMMSREHIAGLYDRYGSEADVSIVEGVMGFFDGYDRMTGSSALLAEDLRIPTLLLIHAGSTAYSVAPILYGFKHFRPSVAPVGVVFNKVGSASHYRYLEEAAADAGVVSLGYLPKVKDLEVPSRHLGLSVEDLARYDYLPDRVADAIEKYVDVERLLGLMASDVDPVIEEESFTESSLHGGKCIAMADDEAFNFTYRENIRRLEGRGRVVPFSPLWDNRLPDDCNFLYLPGGYPEFYLPALSANESMKRSVRDYIESGGHALAECGGMMYLCDTIRGMDGRDYPMCGVLPEAATMEGMRLHLGYRRMVYKGKELRGHEFHYSSTIGSTPSVAQQYNVRGEAVETPLYRYKNLLAGYTHLYWGEHDDLWTWFD</sequence>
<dbReference type="InterPro" id="IPR011698">
    <property type="entry name" value="GATase_3"/>
</dbReference>
<evidence type="ECO:0000313" key="12">
    <source>
        <dbReference type="Proteomes" id="UP000030130"/>
    </source>
</evidence>
<accession>A0A0A2F4U9</accession>
<dbReference type="SUPFAM" id="SSF52317">
    <property type="entry name" value="Class I glutamine amidotransferase-like"/>
    <property type="match status" value="1"/>
</dbReference>
<feature type="domain" description="CobB/CobQ-like glutamine amidotransferase" evidence="10">
    <location>
        <begin position="251"/>
        <end position="431"/>
    </location>
</feature>
<comment type="cofactor">
    <cofactor evidence="1 8">
        <name>Mg(2+)</name>
        <dbReference type="ChEBI" id="CHEBI:18420"/>
    </cofactor>
</comment>
<protein>
    <recommendedName>
        <fullName evidence="8">Cobyrinate a,c-diamide synthase</fullName>
        <ecNumber evidence="8">6.3.5.11</ecNumber>
    </recommendedName>
    <alternativeName>
        <fullName evidence="8">Cobyrinic acid a,c-diamide synthetase</fullName>
    </alternativeName>
</protein>
<dbReference type="Gene3D" id="3.40.50.300">
    <property type="entry name" value="P-loop containing nucleotide triphosphate hydrolases"/>
    <property type="match status" value="2"/>
</dbReference>
<dbReference type="OrthoDB" id="9764035at2"/>
<dbReference type="NCBIfam" id="TIGR00379">
    <property type="entry name" value="cobB"/>
    <property type="match status" value="1"/>
</dbReference>
<comment type="pathway">
    <text evidence="8">Cofactor biosynthesis; adenosylcobalamin biosynthesis; cob(II)yrinate a,c-diamide from sirohydrochlorin (anaerobic route): step 10/10.</text>
</comment>
<evidence type="ECO:0000256" key="5">
    <source>
        <dbReference type="ARBA" id="ARBA00022840"/>
    </source>
</evidence>
<proteinExistence type="inferred from homology"/>
<dbReference type="Pfam" id="PF01656">
    <property type="entry name" value="CbiA"/>
    <property type="match status" value="1"/>
</dbReference>
<gene>
    <name evidence="8" type="primary">cbiA</name>
    <name evidence="11" type="ORF">HR08_07175</name>
</gene>
<comment type="catalytic activity">
    <reaction evidence="8">
        <text>cob(II)yrinate + 2 L-glutamine + 2 ATP + 2 H2O = cob(II)yrinate a,c diamide + 2 L-glutamate + 2 ADP + 2 phosphate + 2 H(+)</text>
        <dbReference type="Rhea" id="RHEA:26289"/>
        <dbReference type="ChEBI" id="CHEBI:15377"/>
        <dbReference type="ChEBI" id="CHEBI:15378"/>
        <dbReference type="ChEBI" id="CHEBI:29985"/>
        <dbReference type="ChEBI" id="CHEBI:30616"/>
        <dbReference type="ChEBI" id="CHEBI:43474"/>
        <dbReference type="ChEBI" id="CHEBI:58359"/>
        <dbReference type="ChEBI" id="CHEBI:58537"/>
        <dbReference type="ChEBI" id="CHEBI:58894"/>
        <dbReference type="ChEBI" id="CHEBI:456216"/>
        <dbReference type="EC" id="6.3.5.11"/>
    </reaction>
</comment>
<comment type="caution">
    <text evidence="11">The sequence shown here is derived from an EMBL/GenBank/DDBJ whole genome shotgun (WGS) entry which is preliminary data.</text>
</comment>
<evidence type="ECO:0000256" key="6">
    <source>
        <dbReference type="ARBA" id="ARBA00022842"/>
    </source>
</evidence>
<dbReference type="Proteomes" id="UP000030130">
    <property type="component" value="Unassembled WGS sequence"/>
</dbReference>
<feature type="active site" description="Nucleophile" evidence="8">
    <location>
        <position position="332"/>
    </location>
</feature>
<dbReference type="Gene3D" id="3.40.50.880">
    <property type="match status" value="1"/>
</dbReference>
<dbReference type="GO" id="GO:0005524">
    <property type="term" value="F:ATP binding"/>
    <property type="evidence" value="ECO:0007669"/>
    <property type="project" value="UniProtKB-UniRule"/>
</dbReference>
<reference evidence="11 12" key="1">
    <citation type="submission" date="2014-08" db="EMBL/GenBank/DDBJ databases">
        <title>Porphyromonas gulae strain:COT-052_OH1451 Genome sequencing.</title>
        <authorList>
            <person name="Wallis C."/>
            <person name="Deusch O."/>
            <person name="O'Flynn C."/>
            <person name="Davis I."/>
            <person name="Jospin G."/>
            <person name="Darling A.E."/>
            <person name="Coil D.A."/>
            <person name="Alexiev A."/>
            <person name="Horsfall A."/>
            <person name="Kirkwood N."/>
            <person name="Harris S."/>
            <person name="Eisen J.A."/>
        </authorList>
    </citation>
    <scope>NUCLEOTIDE SEQUENCE [LARGE SCALE GENOMIC DNA]</scope>
    <source>
        <strain evidence="12">COT-052 OH1451</strain>
    </source>
</reference>
<keyword evidence="2 8" id="KW-0169">Cobalamin biosynthesis</keyword>
<dbReference type="CDD" id="cd03130">
    <property type="entry name" value="GATase1_CobB"/>
    <property type="match status" value="1"/>
</dbReference>
<dbReference type="InterPro" id="IPR027417">
    <property type="entry name" value="P-loop_NTPase"/>
</dbReference>
<keyword evidence="6 8" id="KW-0460">Magnesium</keyword>
<dbReference type="GO" id="GO:0009236">
    <property type="term" value="P:cobalamin biosynthetic process"/>
    <property type="evidence" value="ECO:0007669"/>
    <property type="project" value="UniProtKB-UniRule"/>
</dbReference>
<dbReference type="UniPathway" id="UPA00148">
    <property type="reaction ID" value="UER00231"/>
</dbReference>
<dbReference type="PROSITE" id="PS51274">
    <property type="entry name" value="GATASE_COBBQ"/>
    <property type="match status" value="1"/>
</dbReference>
<comment type="function">
    <text evidence="8">Catalyzes the ATP-dependent amidation of the two carboxylate groups at positions a and c of cobyrinate, using either L-glutamine or ammonia as the nitrogen source.</text>
</comment>
<organism evidence="11 12">
    <name type="scientific">Porphyromonas gulae</name>
    <dbReference type="NCBI Taxonomy" id="111105"/>
    <lineage>
        <taxon>Bacteria</taxon>
        <taxon>Pseudomonadati</taxon>
        <taxon>Bacteroidota</taxon>
        <taxon>Bacteroidia</taxon>
        <taxon>Bacteroidales</taxon>
        <taxon>Porphyromonadaceae</taxon>
        <taxon>Porphyromonas</taxon>
    </lineage>
</organism>
<feature type="domain" description="CobQ/CobB/MinD/ParA nucleotide binding" evidence="9">
    <location>
        <begin position="12"/>
        <end position="193"/>
    </location>
</feature>
<dbReference type="EC" id="6.3.5.11" evidence="8"/>
<comment type="similarity">
    <text evidence="8">Belongs to the CobB/CbiA family.</text>
</comment>
<dbReference type="InterPro" id="IPR004484">
    <property type="entry name" value="CbiA/CobB_synth"/>
</dbReference>
<dbReference type="GO" id="GO:0042242">
    <property type="term" value="F:cobyrinic acid a,c-diamide synthase activity"/>
    <property type="evidence" value="ECO:0007669"/>
    <property type="project" value="UniProtKB-UniRule"/>
</dbReference>
<dbReference type="eggNOG" id="COG1797">
    <property type="taxonomic scope" value="Bacteria"/>
</dbReference>
<feature type="site" description="Increases nucleophilicity of active site Cys" evidence="8">
    <location>
        <position position="425"/>
    </location>
</feature>
<dbReference type="NCBIfam" id="NF002204">
    <property type="entry name" value="PRK01077.1"/>
    <property type="match status" value="1"/>
</dbReference>
<dbReference type="PANTHER" id="PTHR43873:SF1">
    <property type="entry name" value="COBYRINATE A,C-DIAMIDE SYNTHASE"/>
    <property type="match status" value="1"/>
</dbReference>
<keyword evidence="7 8" id="KW-0315">Glutamine amidotransferase</keyword>
<evidence type="ECO:0000256" key="7">
    <source>
        <dbReference type="ARBA" id="ARBA00022962"/>
    </source>
</evidence>
<keyword evidence="3 8" id="KW-0436">Ligase</keyword>
<dbReference type="PANTHER" id="PTHR43873">
    <property type="entry name" value="COBYRINATE A,C-DIAMIDE SYNTHASE"/>
    <property type="match status" value="1"/>
</dbReference>
<dbReference type="STRING" id="111105.HR09_07305"/>
<dbReference type="SUPFAM" id="SSF52540">
    <property type="entry name" value="P-loop containing nucleoside triphosphate hydrolases"/>
    <property type="match status" value="1"/>
</dbReference>
<evidence type="ECO:0000256" key="3">
    <source>
        <dbReference type="ARBA" id="ARBA00022598"/>
    </source>
</evidence>
<keyword evidence="4 8" id="KW-0547">Nucleotide-binding</keyword>
<evidence type="ECO:0000256" key="1">
    <source>
        <dbReference type="ARBA" id="ARBA00001946"/>
    </source>
</evidence>
<dbReference type="InterPro" id="IPR029062">
    <property type="entry name" value="Class_I_gatase-like"/>
</dbReference>
<comment type="domain">
    <text evidence="8">Comprises of two domains. The C-terminal domain contains the binding site for glutamine and catalyzes the hydrolysis of this substrate to glutamate and ammonia. The N-terminal domain is anticipated to bind ATP and cobyrinate and catalyzes the ultimate synthesis of the diamide product. The ammonia produced via the glutaminase domain is probably translocated to the adjacent domain via a molecular tunnel, where it reacts with an activated intermediate.</text>
</comment>
<evidence type="ECO:0000313" key="11">
    <source>
        <dbReference type="EMBL" id="KGN85077.1"/>
    </source>
</evidence>
<name>A0A0A2F4U9_9PORP</name>
<dbReference type="RefSeq" id="WP_039421394.1">
    <property type="nucleotide sequence ID" value="NZ_JRAI01000061.1"/>
</dbReference>
<keyword evidence="5 8" id="KW-0067">ATP-binding</keyword>
<dbReference type="InterPro" id="IPR002586">
    <property type="entry name" value="CobQ/CobB/MinD/ParA_Nub-bd_dom"/>
</dbReference>
<evidence type="ECO:0000256" key="8">
    <source>
        <dbReference type="HAMAP-Rule" id="MF_00027"/>
    </source>
</evidence>
<evidence type="ECO:0000256" key="2">
    <source>
        <dbReference type="ARBA" id="ARBA00022573"/>
    </source>
</evidence>
<dbReference type="Pfam" id="PF07685">
    <property type="entry name" value="GATase_3"/>
    <property type="match status" value="1"/>
</dbReference>
<dbReference type="HAMAP" id="MF_00027">
    <property type="entry name" value="CobB_CbiA"/>
    <property type="match status" value="1"/>
</dbReference>
<dbReference type="EMBL" id="JRAI01000061">
    <property type="protein sequence ID" value="KGN85077.1"/>
    <property type="molecule type" value="Genomic_DNA"/>
</dbReference>
<comment type="miscellaneous">
    <text evidence="8">The a and c carboxylates of cobyrinate are activated for nucleophilic attack via formation of a phosphorylated intermediate by ATP. CbiA catalyzes first the amidation of the c-carboxylate, and then that of the a-carboxylate.</text>
</comment>